<dbReference type="AlphaFoldDB" id="A0A2T3WD29"/>
<accession>A0A2T3WD29</accession>
<dbReference type="PROSITE" id="PS51202">
    <property type="entry name" value="RCK_C"/>
    <property type="match status" value="1"/>
</dbReference>
<feature type="transmembrane region" description="Helical" evidence="9">
    <location>
        <begin position="273"/>
        <end position="290"/>
    </location>
</feature>
<evidence type="ECO:0000256" key="8">
    <source>
        <dbReference type="ARBA" id="ARBA00023136"/>
    </source>
</evidence>
<dbReference type="InterPro" id="IPR006153">
    <property type="entry name" value="Cation/H_exchanger_TM"/>
</dbReference>
<dbReference type="InterPro" id="IPR038770">
    <property type="entry name" value="Na+/solute_symporter_sf"/>
</dbReference>
<feature type="transmembrane region" description="Helical" evidence="9">
    <location>
        <begin position="57"/>
        <end position="75"/>
    </location>
</feature>
<evidence type="ECO:0000259" key="10">
    <source>
        <dbReference type="PROSITE" id="PS51202"/>
    </source>
</evidence>
<dbReference type="OrthoDB" id="9810759at2"/>
<feature type="transmembrane region" description="Helical" evidence="9">
    <location>
        <begin position="359"/>
        <end position="376"/>
    </location>
</feature>
<evidence type="ECO:0000256" key="4">
    <source>
        <dbReference type="ARBA" id="ARBA00022475"/>
    </source>
</evidence>
<keyword evidence="7" id="KW-0406">Ion transport</keyword>
<name>A0A2T3WD29_9DEIO</name>
<dbReference type="Pfam" id="PF02080">
    <property type="entry name" value="TrkA_C"/>
    <property type="match status" value="1"/>
</dbReference>
<keyword evidence="3" id="KW-0050">Antiport</keyword>
<comment type="caution">
    <text evidence="11">The sequence shown here is derived from an EMBL/GenBank/DDBJ whole genome shotgun (WGS) entry which is preliminary data.</text>
</comment>
<evidence type="ECO:0000256" key="3">
    <source>
        <dbReference type="ARBA" id="ARBA00022449"/>
    </source>
</evidence>
<sequence>MNTGLILLVGGGLLLLSLIASKVGGRLGLPGLLLFLIIGMLAGSDGPGGIAFENYEVTQFVGIIALAFILFTGGLETNWRTTRPVLWSGISLATVGVVLTTGIVGAAAHSLFGLPWVVALLLGAIVAPTDASAVFSVLKERALGLKGNIRPMLEFESGINDPTAVVLVIGLTAMALHPEKSPLDLLVKFAEEMALGGVLGYGLGRLAVPLINRVRLPLEGLYSVLTVAIVAVIYGLTAAVHGSGLLAVYIAGVVLGNSDFVHKRSLRHFHEGLTYLLEVGMFLLLGLLVFPTQLPAVAAPSLLLAAVLVFVARPAAVYLSLLGVRMPLAHKTMVAWVGLRGAVPVVLATFPVIAGVPGAPLLLNVAFFLVLVSILVQGTSLPFVARWLGVGAPLDGPSVMPLEYTPTGAGKNDLIEITVPATSGFVGRRILNLGLPAEALIVLICREDEYIIPRGDTRLQAGDVLQILAARPFADTVQARMAAPRSELRSPVGPG</sequence>
<keyword evidence="8 9" id="KW-0472">Membrane</keyword>
<dbReference type="GO" id="GO:0008324">
    <property type="term" value="F:monoatomic cation transmembrane transporter activity"/>
    <property type="evidence" value="ECO:0007669"/>
    <property type="project" value="InterPro"/>
</dbReference>
<keyword evidence="5 9" id="KW-0812">Transmembrane</keyword>
<keyword evidence="6 9" id="KW-1133">Transmembrane helix</keyword>
<organism evidence="11 12">
    <name type="scientific">Deinococcus arcticus</name>
    <dbReference type="NCBI Taxonomy" id="2136176"/>
    <lineage>
        <taxon>Bacteria</taxon>
        <taxon>Thermotogati</taxon>
        <taxon>Deinococcota</taxon>
        <taxon>Deinococci</taxon>
        <taxon>Deinococcales</taxon>
        <taxon>Deinococcaceae</taxon>
        <taxon>Deinococcus</taxon>
    </lineage>
</organism>
<dbReference type="Gene3D" id="3.30.70.1450">
    <property type="entry name" value="Regulator of K+ conductance, C-terminal domain"/>
    <property type="match status" value="1"/>
</dbReference>
<dbReference type="GO" id="GO:0006813">
    <property type="term" value="P:potassium ion transport"/>
    <property type="evidence" value="ECO:0007669"/>
    <property type="project" value="InterPro"/>
</dbReference>
<dbReference type="PANTHER" id="PTHR32507">
    <property type="entry name" value="NA(+)/H(+) ANTIPORTER 1"/>
    <property type="match status" value="1"/>
</dbReference>
<evidence type="ECO:0000256" key="9">
    <source>
        <dbReference type="SAM" id="Phobius"/>
    </source>
</evidence>
<evidence type="ECO:0000256" key="6">
    <source>
        <dbReference type="ARBA" id="ARBA00022989"/>
    </source>
</evidence>
<dbReference type="GO" id="GO:0005886">
    <property type="term" value="C:plasma membrane"/>
    <property type="evidence" value="ECO:0007669"/>
    <property type="project" value="UniProtKB-SubCell"/>
</dbReference>
<dbReference type="Pfam" id="PF00999">
    <property type="entry name" value="Na_H_Exchanger"/>
    <property type="match status" value="1"/>
</dbReference>
<evidence type="ECO:0000256" key="5">
    <source>
        <dbReference type="ARBA" id="ARBA00022692"/>
    </source>
</evidence>
<dbReference type="GO" id="GO:0015297">
    <property type="term" value="F:antiporter activity"/>
    <property type="evidence" value="ECO:0007669"/>
    <property type="project" value="UniProtKB-KW"/>
</dbReference>
<comment type="subcellular location">
    <subcellularLocation>
        <location evidence="1">Cell membrane</location>
        <topology evidence="1">Multi-pass membrane protein</topology>
    </subcellularLocation>
</comment>
<feature type="transmembrane region" description="Helical" evidence="9">
    <location>
        <begin position="114"/>
        <end position="138"/>
    </location>
</feature>
<evidence type="ECO:0000256" key="1">
    <source>
        <dbReference type="ARBA" id="ARBA00004651"/>
    </source>
</evidence>
<feature type="transmembrane region" description="Helical" evidence="9">
    <location>
        <begin position="333"/>
        <end position="353"/>
    </location>
</feature>
<gene>
    <name evidence="11" type="ORF">C8263_01960</name>
</gene>
<dbReference type="PANTHER" id="PTHR32507:SF7">
    <property type="entry name" value="K(+)_H(+) ANTIPORTER NHAP2"/>
    <property type="match status" value="1"/>
</dbReference>
<dbReference type="SUPFAM" id="SSF116726">
    <property type="entry name" value="TrkA C-terminal domain-like"/>
    <property type="match status" value="1"/>
</dbReference>
<proteinExistence type="predicted"/>
<keyword evidence="2" id="KW-0813">Transport</keyword>
<evidence type="ECO:0000313" key="12">
    <source>
        <dbReference type="Proteomes" id="UP000240317"/>
    </source>
</evidence>
<dbReference type="EMBL" id="PYSV01000001">
    <property type="protein sequence ID" value="PTA69800.1"/>
    <property type="molecule type" value="Genomic_DNA"/>
</dbReference>
<reference evidence="11 12" key="1">
    <citation type="submission" date="2018-03" db="EMBL/GenBank/DDBJ databases">
        <title>Draft genome of Deinococcus sp. OD32.</title>
        <authorList>
            <person name="Wang X.-P."/>
            <person name="Du Z.-J."/>
        </authorList>
    </citation>
    <scope>NUCLEOTIDE SEQUENCE [LARGE SCALE GENOMIC DNA]</scope>
    <source>
        <strain evidence="11 12">OD32</strain>
    </source>
</reference>
<keyword evidence="12" id="KW-1185">Reference proteome</keyword>
<dbReference type="NCBIfam" id="NF003716">
    <property type="entry name" value="PRK05326.1-3"/>
    <property type="match status" value="1"/>
</dbReference>
<dbReference type="RefSeq" id="WP_107136392.1">
    <property type="nucleotide sequence ID" value="NZ_PYSV01000001.1"/>
</dbReference>
<protein>
    <submittedName>
        <fullName evidence="11">Potassium/proton antiporter</fullName>
    </submittedName>
</protein>
<evidence type="ECO:0000256" key="7">
    <source>
        <dbReference type="ARBA" id="ARBA00023065"/>
    </source>
</evidence>
<evidence type="ECO:0000256" key="2">
    <source>
        <dbReference type="ARBA" id="ARBA00022448"/>
    </source>
</evidence>
<dbReference type="InterPro" id="IPR036721">
    <property type="entry name" value="RCK_C_sf"/>
</dbReference>
<keyword evidence="4" id="KW-1003">Cell membrane</keyword>
<dbReference type="Gene3D" id="1.20.1530.20">
    <property type="match status" value="1"/>
</dbReference>
<evidence type="ECO:0000313" key="11">
    <source>
        <dbReference type="EMBL" id="PTA69800.1"/>
    </source>
</evidence>
<feature type="transmembrane region" description="Helical" evidence="9">
    <location>
        <begin position="87"/>
        <end position="108"/>
    </location>
</feature>
<feature type="domain" description="RCK C-terminal" evidence="10">
    <location>
        <begin position="402"/>
        <end position="483"/>
    </location>
</feature>
<dbReference type="Proteomes" id="UP000240317">
    <property type="component" value="Unassembled WGS sequence"/>
</dbReference>
<dbReference type="GO" id="GO:1902600">
    <property type="term" value="P:proton transmembrane transport"/>
    <property type="evidence" value="ECO:0007669"/>
    <property type="project" value="InterPro"/>
</dbReference>
<dbReference type="InterPro" id="IPR006037">
    <property type="entry name" value="RCK_C"/>
</dbReference>
<feature type="transmembrane region" description="Helical" evidence="9">
    <location>
        <begin position="243"/>
        <end position="261"/>
    </location>
</feature>
<feature type="transmembrane region" description="Helical" evidence="9">
    <location>
        <begin position="302"/>
        <end position="321"/>
    </location>
</feature>
<dbReference type="NCBIfam" id="NF003715">
    <property type="entry name" value="PRK05326.1-2"/>
    <property type="match status" value="1"/>
</dbReference>
<feature type="transmembrane region" description="Helical" evidence="9">
    <location>
        <begin position="220"/>
        <end position="237"/>
    </location>
</feature>